<sequence length="194" mass="20812">MLSIFTSAAKRLDTHHLANRGNSSNQHVAHTPPKSCFASQRAGNLLLPEAGSQLHCRHLPVKHGSSSGAQTAVFNRWSEGHCLTEERANWSDSFVRPVPAGPVRPVPGTDWTGLSDPLAVPVQPPVEHGCLSTAQTAVFDRLMPAVLLPESSWQAGSQLLPKSSQQAGGQLLPEISWQAGATCFPRPFSKKKAT</sequence>
<protein>
    <submittedName>
        <fullName evidence="2">Uncharacterized protein</fullName>
    </submittedName>
</protein>
<organism evidence="2 3">
    <name type="scientific">Puccinia coronata f. sp. avenae</name>
    <dbReference type="NCBI Taxonomy" id="200324"/>
    <lineage>
        <taxon>Eukaryota</taxon>
        <taxon>Fungi</taxon>
        <taxon>Dikarya</taxon>
        <taxon>Basidiomycota</taxon>
        <taxon>Pucciniomycotina</taxon>
        <taxon>Pucciniomycetes</taxon>
        <taxon>Pucciniales</taxon>
        <taxon>Pucciniaceae</taxon>
        <taxon>Puccinia</taxon>
    </lineage>
</organism>
<dbReference type="Proteomes" id="UP000235388">
    <property type="component" value="Unassembled WGS sequence"/>
</dbReference>
<keyword evidence="3" id="KW-1185">Reference proteome</keyword>
<evidence type="ECO:0000256" key="1">
    <source>
        <dbReference type="SAM" id="MobiDB-lite"/>
    </source>
</evidence>
<dbReference type="EMBL" id="PGCJ01000563">
    <property type="protein sequence ID" value="PLW26104.1"/>
    <property type="molecule type" value="Genomic_DNA"/>
</dbReference>
<gene>
    <name evidence="2" type="ORF">PCANC_27221</name>
</gene>
<dbReference type="AlphaFoldDB" id="A0A2N5TKV7"/>
<accession>A0A2N5TKV7</accession>
<reference evidence="2 3" key="1">
    <citation type="submission" date="2017-11" db="EMBL/GenBank/DDBJ databases">
        <title>De novo assembly and phasing of dikaryotic genomes from two isolates of Puccinia coronata f. sp. avenae, the causal agent of oat crown rust.</title>
        <authorList>
            <person name="Miller M.E."/>
            <person name="Zhang Y."/>
            <person name="Omidvar V."/>
            <person name="Sperschneider J."/>
            <person name="Schwessinger B."/>
            <person name="Raley C."/>
            <person name="Palmer J.M."/>
            <person name="Garnica D."/>
            <person name="Upadhyaya N."/>
            <person name="Rathjen J."/>
            <person name="Taylor J.M."/>
            <person name="Park R.F."/>
            <person name="Dodds P.N."/>
            <person name="Hirsch C.D."/>
            <person name="Kianian S.F."/>
            <person name="Figueroa M."/>
        </authorList>
    </citation>
    <scope>NUCLEOTIDE SEQUENCE [LARGE SCALE GENOMIC DNA]</scope>
    <source>
        <strain evidence="2">12NC29</strain>
    </source>
</reference>
<proteinExistence type="predicted"/>
<name>A0A2N5TKV7_9BASI</name>
<evidence type="ECO:0000313" key="2">
    <source>
        <dbReference type="EMBL" id="PLW26104.1"/>
    </source>
</evidence>
<evidence type="ECO:0000313" key="3">
    <source>
        <dbReference type="Proteomes" id="UP000235388"/>
    </source>
</evidence>
<dbReference type="OrthoDB" id="9450903at2759"/>
<comment type="caution">
    <text evidence="2">The sequence shown here is derived from an EMBL/GenBank/DDBJ whole genome shotgun (WGS) entry which is preliminary data.</text>
</comment>
<feature type="region of interest" description="Disordered" evidence="1">
    <location>
        <begin position="15"/>
        <end position="36"/>
    </location>
</feature>